<name>F2NJM9_DESAR</name>
<reference evidence="1 2" key="1">
    <citation type="journal article" date="2011" name="Stand. Genomic Sci.">
        <title>Complete genome sequence of the acetate-degrading sulfate reducer Desulfobacca acetoxidans type strain (ASRB2).</title>
        <authorList>
            <person name="Goker M."/>
            <person name="Teshima H."/>
            <person name="Lapidus A."/>
            <person name="Nolan M."/>
            <person name="Lucas S."/>
            <person name="Hammon N."/>
            <person name="Deshpande S."/>
            <person name="Cheng J.F."/>
            <person name="Tapia R."/>
            <person name="Han C."/>
            <person name="Goodwin L."/>
            <person name="Pitluck S."/>
            <person name="Huntemann M."/>
            <person name="Liolios K."/>
            <person name="Ivanova N."/>
            <person name="Pagani I."/>
            <person name="Mavromatis K."/>
            <person name="Ovchinikova G."/>
            <person name="Pati A."/>
            <person name="Chen A."/>
            <person name="Palaniappan K."/>
            <person name="Land M."/>
            <person name="Hauser L."/>
            <person name="Brambilla E.M."/>
            <person name="Rohde M."/>
            <person name="Spring S."/>
            <person name="Detter J.C."/>
            <person name="Woyke T."/>
            <person name="Bristow J."/>
            <person name="Eisen J.A."/>
            <person name="Markowitz V."/>
            <person name="Hugenholtz P."/>
            <person name="Kyrpides N.C."/>
            <person name="Klenk H.P."/>
        </authorList>
    </citation>
    <scope>NUCLEOTIDE SEQUENCE [LARGE SCALE GENOMIC DNA]</scope>
    <source>
        <strain evidence="2">ATCC 700848 / DSM 11109 / ASRB2</strain>
    </source>
</reference>
<dbReference type="Proteomes" id="UP000000483">
    <property type="component" value="Chromosome"/>
</dbReference>
<dbReference type="InterPro" id="IPR021471">
    <property type="entry name" value="DUF3124"/>
</dbReference>
<proteinExistence type="predicted"/>
<dbReference type="EMBL" id="CP002629">
    <property type="protein sequence ID" value="AEB09684.1"/>
    <property type="molecule type" value="Genomic_DNA"/>
</dbReference>
<dbReference type="RefSeq" id="WP_013706793.1">
    <property type="nucleotide sequence ID" value="NC_015388.1"/>
</dbReference>
<protein>
    <recommendedName>
        <fullName evidence="3">DUF3124 domain-containing protein</fullName>
    </recommendedName>
</protein>
<dbReference type="Pfam" id="PF11322">
    <property type="entry name" value="DUF3124"/>
    <property type="match status" value="1"/>
</dbReference>
<dbReference type="OrthoDB" id="283474at2"/>
<evidence type="ECO:0000313" key="1">
    <source>
        <dbReference type="EMBL" id="AEB09684.1"/>
    </source>
</evidence>
<dbReference type="eggNOG" id="ENOG5032TD0">
    <property type="taxonomic scope" value="Bacteria"/>
</dbReference>
<accession>F2NJM9</accession>
<dbReference type="AlphaFoldDB" id="F2NJM9"/>
<gene>
    <name evidence="1" type="ordered locus">Desac_1845</name>
</gene>
<organism evidence="1 2">
    <name type="scientific">Desulfobacca acetoxidans (strain ATCC 700848 / DSM 11109 / ASRB2)</name>
    <dbReference type="NCBI Taxonomy" id="880072"/>
    <lineage>
        <taxon>Bacteria</taxon>
        <taxon>Pseudomonadati</taxon>
        <taxon>Thermodesulfobacteriota</taxon>
        <taxon>Desulfobaccia</taxon>
        <taxon>Desulfobaccales</taxon>
        <taxon>Desulfobaccaceae</taxon>
        <taxon>Desulfobacca</taxon>
    </lineage>
</organism>
<dbReference type="STRING" id="880072.Desac_1845"/>
<dbReference type="HOGENOM" id="CLU_112039_3_0_7"/>
<evidence type="ECO:0000313" key="2">
    <source>
        <dbReference type="Proteomes" id="UP000000483"/>
    </source>
</evidence>
<sequence>MKMWSWKTWSVIWCALLILSGWLSVPLPADTRSPSKGQLVYVPVYSHIYYGDKMHSFNLGITLSLRNTETTRPIEIVSVKYYDENGKLVRDYVPPAVTLEPLAAVRFHVRESDVSAGSEACFLVRWRAPQKVSPPVIEGLMIGTLLNQGISFTATGRVLEEY</sequence>
<keyword evidence="2" id="KW-1185">Reference proteome</keyword>
<dbReference type="KEGG" id="dao:Desac_1845"/>
<evidence type="ECO:0008006" key="3">
    <source>
        <dbReference type="Google" id="ProtNLM"/>
    </source>
</evidence>
<reference evidence="2" key="2">
    <citation type="submission" date="2011-03" db="EMBL/GenBank/DDBJ databases">
        <title>The complete genome of Desulfobacca acetoxidans DSM 11109.</title>
        <authorList>
            <consortium name="US DOE Joint Genome Institute (JGI-PGF)"/>
            <person name="Lucas S."/>
            <person name="Copeland A."/>
            <person name="Lapidus A."/>
            <person name="Bruce D."/>
            <person name="Goodwin L."/>
            <person name="Pitluck S."/>
            <person name="Peters L."/>
            <person name="Kyrpides N."/>
            <person name="Mavromatis K."/>
            <person name="Ivanova N."/>
            <person name="Ovchinnikova G."/>
            <person name="Teshima H."/>
            <person name="Detter J.C."/>
            <person name="Han C."/>
            <person name="Land M."/>
            <person name="Hauser L."/>
            <person name="Markowitz V."/>
            <person name="Cheng J.-F."/>
            <person name="Hugenholtz P."/>
            <person name="Woyke T."/>
            <person name="Wu D."/>
            <person name="Spring S."/>
            <person name="Schueler E."/>
            <person name="Brambilla E."/>
            <person name="Klenk H.-P."/>
            <person name="Eisen J.A."/>
        </authorList>
    </citation>
    <scope>NUCLEOTIDE SEQUENCE [LARGE SCALE GENOMIC DNA]</scope>
    <source>
        <strain evidence="2">ATCC 700848 / DSM 11109 / ASRB2</strain>
    </source>
</reference>